<dbReference type="EMBL" id="JH159151">
    <property type="protein sequence ID" value="EGZ26551.1"/>
    <property type="molecule type" value="Genomic_DNA"/>
</dbReference>
<evidence type="ECO:0008006" key="7">
    <source>
        <dbReference type="Google" id="ProtNLM"/>
    </source>
</evidence>
<protein>
    <recommendedName>
        <fullName evidence="7">Serine aminopeptidase S33 domain-containing protein</fullName>
    </recommendedName>
</protein>
<dbReference type="InParanoid" id="G4YGL7"/>
<feature type="transmembrane region" description="Helical" evidence="2">
    <location>
        <begin position="700"/>
        <end position="717"/>
    </location>
</feature>
<feature type="domain" description="DDE-1" evidence="3">
    <location>
        <begin position="308"/>
        <end position="426"/>
    </location>
</feature>
<dbReference type="PANTHER" id="PTHR11614">
    <property type="entry name" value="PHOSPHOLIPASE-RELATED"/>
    <property type="match status" value="1"/>
</dbReference>
<sequence>MPPARRRTAIAAAEKLARRQSSLSLVDHRIGAVADEHDTIESSSNANSQQDARSSRTTMVAPVPKGQQDDGGQEQQNDDGRARAEGGDGLEDGVALEEELTAHLKADLRSSHGFRRGYAQRDHHEFRQTILTRLDVTGTDEAGKVVLVVDGVPVVPGQLTLSRTAAVPESTVSGILKKAALIMSKEYGDGNRRKPLKVTSAALEARLWAWIQAVEAQNVCLSRELIRMKAIDIQPQGRQRLQEITDLYPAKHIYNMDETELCYAMAPARSICTKRARGVKKKKTRITLALTVNADGTDALPPLFLGPIFREWLHKLDRDMRAAGRHILLLLDNASSHKTGDLVCTNIRVEFLPPNTTTYLQPMDAGIIALFKRAYRRRQILWVYEKIKDVKKLKKEPYAVDQLQAMRWSKEIWQELQDKSAIGNCFRHTGIVFNGVDESAATRGAHAAAQGSSVLAPPARHDETPASEPLVSLTPSAGDEGLLLEGAETASTFVPLAQVSVAMSATPEPTPAPSRMLERLQASAAPQAAQGRGNASAALLVLVGIVGFLSACIATLMMLFGPGIDRQNTRRGAPHIASHQEFLLTHVHAGSEESSLMERPRPNGQVVRLFYRFWLPKHLDSAKDARAVVVVLHGVNSHSARNNKFMVEVLQHGFLVAGMDHEGMGRSDGRHGYFSSVDMLVDDAMAFVDLVKAKYPGKKVFLLGASLGGLMILHALSKGGPKLVDGAVILCPATEIHKASRPSHLMEAIGRLLQEYMPKLPLVKANSGKNSSPEVAAVIDAEKHADPLYYPGKMRVGTGLALLEGITSIQDKLQLIETPYLLQHGSADQACSVTGSAALHLKTRSVDKTFKTYEGGHHDLASEPPRIRDAVVRDFVAWLEDRSKP</sequence>
<evidence type="ECO:0000313" key="5">
    <source>
        <dbReference type="EMBL" id="EGZ26551.1"/>
    </source>
</evidence>
<gene>
    <name evidence="5" type="ORF">PHYSODRAFT_320475</name>
</gene>
<dbReference type="STRING" id="1094619.G4YGL7"/>
<feature type="transmembrane region" description="Helical" evidence="2">
    <location>
        <begin position="537"/>
        <end position="561"/>
    </location>
</feature>
<accession>G4YGL7</accession>
<dbReference type="InterPro" id="IPR004875">
    <property type="entry name" value="DDE_SF_endonuclease_dom"/>
</dbReference>
<keyword evidence="2" id="KW-0812">Transmembrane</keyword>
<proteinExistence type="predicted"/>
<dbReference type="InterPro" id="IPR051044">
    <property type="entry name" value="MAG_DAG_Lipase"/>
</dbReference>
<dbReference type="Pfam" id="PF03184">
    <property type="entry name" value="DDE_1"/>
    <property type="match status" value="1"/>
</dbReference>
<feature type="domain" description="Serine aminopeptidase S33" evidence="4">
    <location>
        <begin position="624"/>
        <end position="864"/>
    </location>
</feature>
<keyword evidence="2" id="KW-1133">Transmembrane helix</keyword>
<name>G4YGL7_PHYSP</name>
<dbReference type="AlphaFoldDB" id="G4YGL7"/>
<dbReference type="InterPro" id="IPR029058">
    <property type="entry name" value="AB_hydrolase_fold"/>
</dbReference>
<evidence type="ECO:0000256" key="1">
    <source>
        <dbReference type="SAM" id="MobiDB-lite"/>
    </source>
</evidence>
<feature type="region of interest" description="Disordered" evidence="1">
    <location>
        <begin position="35"/>
        <end position="89"/>
    </location>
</feature>
<dbReference type="SMR" id="G4YGL7"/>
<dbReference type="RefSeq" id="XP_009513826.1">
    <property type="nucleotide sequence ID" value="XM_009515531.1"/>
</dbReference>
<dbReference type="Proteomes" id="UP000002640">
    <property type="component" value="Unassembled WGS sequence"/>
</dbReference>
<keyword evidence="2" id="KW-0472">Membrane</keyword>
<dbReference type="InterPro" id="IPR022742">
    <property type="entry name" value="Hydrolase_4"/>
</dbReference>
<evidence type="ECO:0000259" key="3">
    <source>
        <dbReference type="Pfam" id="PF03184"/>
    </source>
</evidence>
<dbReference type="KEGG" id="psoj:PHYSODRAFT_320475"/>
<dbReference type="Pfam" id="PF12146">
    <property type="entry name" value="Hydrolase_4"/>
    <property type="match status" value="1"/>
</dbReference>
<feature type="compositionally biased region" description="Polar residues" evidence="1">
    <location>
        <begin position="41"/>
        <end position="58"/>
    </location>
</feature>
<reference evidence="5 6" key="1">
    <citation type="journal article" date="2006" name="Science">
        <title>Phytophthora genome sequences uncover evolutionary origins and mechanisms of pathogenesis.</title>
        <authorList>
            <person name="Tyler B.M."/>
            <person name="Tripathy S."/>
            <person name="Zhang X."/>
            <person name="Dehal P."/>
            <person name="Jiang R.H."/>
            <person name="Aerts A."/>
            <person name="Arredondo F.D."/>
            <person name="Baxter L."/>
            <person name="Bensasson D."/>
            <person name="Beynon J.L."/>
            <person name="Chapman J."/>
            <person name="Damasceno C.M."/>
            <person name="Dorrance A.E."/>
            <person name="Dou D."/>
            <person name="Dickerman A.W."/>
            <person name="Dubchak I.L."/>
            <person name="Garbelotto M."/>
            <person name="Gijzen M."/>
            <person name="Gordon S.G."/>
            <person name="Govers F."/>
            <person name="Grunwald N.J."/>
            <person name="Huang W."/>
            <person name="Ivors K.L."/>
            <person name="Jones R.W."/>
            <person name="Kamoun S."/>
            <person name="Krampis K."/>
            <person name="Lamour K.H."/>
            <person name="Lee M.K."/>
            <person name="McDonald W.H."/>
            <person name="Medina M."/>
            <person name="Meijer H.J."/>
            <person name="Nordberg E.K."/>
            <person name="Maclean D.J."/>
            <person name="Ospina-Giraldo M.D."/>
            <person name="Morris P.F."/>
            <person name="Phuntumart V."/>
            <person name="Putnam N.H."/>
            <person name="Rash S."/>
            <person name="Rose J.K."/>
            <person name="Sakihama Y."/>
            <person name="Salamov A.A."/>
            <person name="Savidor A."/>
            <person name="Scheuring C.F."/>
            <person name="Smith B.M."/>
            <person name="Sobral B.W."/>
            <person name="Terry A."/>
            <person name="Torto-Alalibo T.A."/>
            <person name="Win J."/>
            <person name="Xu Z."/>
            <person name="Zhang H."/>
            <person name="Grigoriev I.V."/>
            <person name="Rokhsar D.S."/>
            <person name="Boore J.L."/>
        </authorList>
    </citation>
    <scope>NUCLEOTIDE SEQUENCE [LARGE SCALE GENOMIC DNA]</scope>
    <source>
        <strain evidence="5 6">P6497</strain>
    </source>
</reference>
<dbReference type="SUPFAM" id="SSF53474">
    <property type="entry name" value="alpha/beta-Hydrolases"/>
    <property type="match status" value="1"/>
</dbReference>
<dbReference type="GeneID" id="20644462"/>
<evidence type="ECO:0000313" key="6">
    <source>
        <dbReference type="Proteomes" id="UP000002640"/>
    </source>
</evidence>
<keyword evidence="6" id="KW-1185">Reference proteome</keyword>
<evidence type="ECO:0000259" key="4">
    <source>
        <dbReference type="Pfam" id="PF12146"/>
    </source>
</evidence>
<dbReference type="Gene3D" id="3.40.50.1820">
    <property type="entry name" value="alpha/beta hydrolase"/>
    <property type="match status" value="1"/>
</dbReference>
<evidence type="ECO:0000256" key="2">
    <source>
        <dbReference type="SAM" id="Phobius"/>
    </source>
</evidence>
<organism evidence="5 6">
    <name type="scientific">Phytophthora sojae (strain P6497)</name>
    <name type="common">Soybean stem and root rot agent</name>
    <name type="synonym">Phytophthora megasperma f. sp. glycines</name>
    <dbReference type="NCBI Taxonomy" id="1094619"/>
    <lineage>
        <taxon>Eukaryota</taxon>
        <taxon>Sar</taxon>
        <taxon>Stramenopiles</taxon>
        <taxon>Oomycota</taxon>
        <taxon>Peronosporomycetes</taxon>
        <taxon>Peronosporales</taxon>
        <taxon>Peronosporaceae</taxon>
        <taxon>Phytophthora</taxon>
    </lineage>
</organism>
<dbReference type="GO" id="GO:0003676">
    <property type="term" value="F:nucleic acid binding"/>
    <property type="evidence" value="ECO:0007669"/>
    <property type="project" value="InterPro"/>
</dbReference>